<evidence type="ECO:0000256" key="1">
    <source>
        <dbReference type="ARBA" id="ARBA00004141"/>
    </source>
</evidence>
<keyword evidence="9 14" id="KW-0443">Lipid metabolism</keyword>
<dbReference type="GO" id="GO:0030497">
    <property type="term" value="P:fatty acid elongation"/>
    <property type="evidence" value="ECO:0007669"/>
    <property type="project" value="TreeGrafter"/>
</dbReference>
<gene>
    <name evidence="16" type="ORF">LARI1_G002992</name>
</gene>
<comment type="caution">
    <text evidence="14">Lacks conserved residue(s) required for the propagation of feature annotation.</text>
</comment>
<keyword evidence="8 14" id="KW-1133">Transmembrane helix</keyword>
<dbReference type="GO" id="GO:0042761">
    <property type="term" value="P:very long-chain fatty acid biosynthetic process"/>
    <property type="evidence" value="ECO:0007669"/>
    <property type="project" value="TreeGrafter"/>
</dbReference>
<keyword evidence="7 14" id="KW-0276">Fatty acid metabolism</keyword>
<evidence type="ECO:0000313" key="16">
    <source>
        <dbReference type="EMBL" id="TVY20179.1"/>
    </source>
</evidence>
<dbReference type="AlphaFoldDB" id="A0A8T9BPD1"/>
<organism evidence="16 17">
    <name type="scientific">Lachnellula arida</name>
    <dbReference type="NCBI Taxonomy" id="1316785"/>
    <lineage>
        <taxon>Eukaryota</taxon>
        <taxon>Fungi</taxon>
        <taxon>Dikarya</taxon>
        <taxon>Ascomycota</taxon>
        <taxon>Pezizomycotina</taxon>
        <taxon>Leotiomycetes</taxon>
        <taxon>Helotiales</taxon>
        <taxon>Lachnaceae</taxon>
        <taxon>Lachnellula</taxon>
    </lineage>
</organism>
<accession>A0A8T9BPD1</accession>
<evidence type="ECO:0000256" key="7">
    <source>
        <dbReference type="ARBA" id="ARBA00022832"/>
    </source>
</evidence>
<keyword evidence="11 14" id="KW-0275">Fatty acid biosynthesis</keyword>
<feature type="transmembrane region" description="Helical" evidence="14">
    <location>
        <begin position="174"/>
        <end position="192"/>
    </location>
</feature>
<feature type="region of interest" description="Disordered" evidence="15">
    <location>
        <begin position="1"/>
        <end position="34"/>
    </location>
</feature>
<dbReference type="InterPro" id="IPR007482">
    <property type="entry name" value="Tyr_Pase-like_PTPLA"/>
</dbReference>
<sequence>MSTSAPPDPLDTSSPRSRRAHTVSGTKTPGPKILQSSSPKKQYLILYNFFSTLSWLVVLGRIVLLVPLVGFGRVYPAVGSFAKWTQTVALLEVVHAATGIVRAPISTTAMQVASRILLVWGIVDPFPLLAKSAAYSSMLLAWSVTEVIRYSFFTFSLSGYSPALISWLRYNMFFVLYPLGISSECWLIYSAIGPAREVRVEYTWILQLILLVYVPGSYILFTHMMAQRRKVMRGKQAQKTL</sequence>
<protein>
    <recommendedName>
        <fullName evidence="4 14">Very-long-chain (3R)-3-hydroxyacyl-CoA dehydratase</fullName>
        <ecNumber evidence="4 14">4.2.1.134</ecNumber>
    </recommendedName>
</protein>
<keyword evidence="17" id="KW-1185">Reference proteome</keyword>
<keyword evidence="5 14" id="KW-0444">Lipid biosynthesis</keyword>
<dbReference type="EC" id="4.2.1.134" evidence="4 14"/>
<feature type="transmembrane region" description="Helical" evidence="14">
    <location>
        <begin position="44"/>
        <end position="64"/>
    </location>
</feature>
<evidence type="ECO:0000256" key="14">
    <source>
        <dbReference type="RuleBase" id="RU363109"/>
    </source>
</evidence>
<dbReference type="GO" id="GO:0030148">
    <property type="term" value="P:sphingolipid biosynthetic process"/>
    <property type="evidence" value="ECO:0007669"/>
    <property type="project" value="TreeGrafter"/>
</dbReference>
<keyword evidence="14" id="KW-0256">Endoplasmic reticulum</keyword>
<evidence type="ECO:0000313" key="17">
    <source>
        <dbReference type="Proteomes" id="UP000469559"/>
    </source>
</evidence>
<evidence type="ECO:0000256" key="15">
    <source>
        <dbReference type="SAM" id="MobiDB-lite"/>
    </source>
</evidence>
<name>A0A8T9BPD1_9HELO</name>
<dbReference type="Proteomes" id="UP000469559">
    <property type="component" value="Unassembled WGS sequence"/>
</dbReference>
<keyword evidence="12 14" id="KW-0456">Lyase</keyword>
<dbReference type="OrthoDB" id="46988at2759"/>
<evidence type="ECO:0000256" key="3">
    <source>
        <dbReference type="ARBA" id="ARBA00007811"/>
    </source>
</evidence>
<dbReference type="GO" id="GO:0005789">
    <property type="term" value="C:endoplasmic reticulum membrane"/>
    <property type="evidence" value="ECO:0007669"/>
    <property type="project" value="UniProtKB-SubCell"/>
</dbReference>
<evidence type="ECO:0000256" key="6">
    <source>
        <dbReference type="ARBA" id="ARBA00022692"/>
    </source>
</evidence>
<dbReference type="GO" id="GO:0102158">
    <property type="term" value="F:very-long-chain (3R)-3-hydroxyacyl-CoA dehydratase activity"/>
    <property type="evidence" value="ECO:0007669"/>
    <property type="project" value="UniProtKB-EC"/>
</dbReference>
<proteinExistence type="inferred from homology"/>
<evidence type="ECO:0000256" key="2">
    <source>
        <dbReference type="ARBA" id="ARBA00005194"/>
    </source>
</evidence>
<dbReference type="Pfam" id="PF04387">
    <property type="entry name" value="PTPLA"/>
    <property type="match status" value="1"/>
</dbReference>
<evidence type="ECO:0000256" key="4">
    <source>
        <dbReference type="ARBA" id="ARBA00013122"/>
    </source>
</evidence>
<evidence type="ECO:0000256" key="10">
    <source>
        <dbReference type="ARBA" id="ARBA00023136"/>
    </source>
</evidence>
<evidence type="ECO:0000256" key="12">
    <source>
        <dbReference type="ARBA" id="ARBA00023239"/>
    </source>
</evidence>
<comment type="caution">
    <text evidence="16">The sequence shown here is derived from an EMBL/GenBank/DDBJ whole genome shotgun (WGS) entry which is preliminary data.</text>
</comment>
<comment type="subcellular location">
    <subcellularLocation>
        <location evidence="14">Endoplasmic reticulum membrane</location>
        <topology evidence="14">Multi-pass membrane protein</topology>
    </subcellularLocation>
    <subcellularLocation>
        <location evidence="1">Membrane</location>
        <topology evidence="1">Multi-pass membrane protein</topology>
    </subcellularLocation>
</comment>
<comment type="catalytic activity">
    <reaction evidence="13 14">
        <text>a very-long-chain (3R)-3-hydroxyacyl-CoA = a very-long-chain (2E)-enoyl-CoA + H2O</text>
        <dbReference type="Rhea" id="RHEA:45812"/>
        <dbReference type="ChEBI" id="CHEBI:15377"/>
        <dbReference type="ChEBI" id="CHEBI:83728"/>
        <dbReference type="ChEBI" id="CHEBI:85440"/>
        <dbReference type="EC" id="4.2.1.134"/>
    </reaction>
</comment>
<comment type="function">
    <text evidence="14">Catalyzes the third of the four reactions of the long-chain fatty acids elongation cycle. This endoplasmic reticulum-bound enzymatic process, allows the addition of two carbons to the chain of long- and very long-chain fatty acids/VLCFAs per cycle. This enzyme catalyzes the dehydration of the 3-hydroxyacyl-CoA intermediate into trans-2,3-enoyl-CoA, within each cycle of fatty acid elongation. Thereby, it participates to the production of VLCFAs of different chain lengths that are involved in multiple biological processes as precursors of membrane lipids and lipid mediators.</text>
</comment>
<dbReference type="PANTHER" id="PTHR11035:SF3">
    <property type="entry name" value="VERY-LONG-CHAIN (3R)-3-HYDROXYACYL-COA DEHYDRATASE"/>
    <property type="match status" value="1"/>
</dbReference>
<feature type="compositionally biased region" description="Polar residues" evidence="15">
    <location>
        <begin position="1"/>
        <end position="15"/>
    </location>
</feature>
<evidence type="ECO:0000256" key="11">
    <source>
        <dbReference type="ARBA" id="ARBA00023160"/>
    </source>
</evidence>
<evidence type="ECO:0000256" key="8">
    <source>
        <dbReference type="ARBA" id="ARBA00022989"/>
    </source>
</evidence>
<reference evidence="16 17" key="1">
    <citation type="submission" date="2018-05" db="EMBL/GenBank/DDBJ databases">
        <title>Whole genome sequencing for identification of molecular markers to develop diagnostic detection tools for the regulated plant pathogen Lachnellula willkommii.</title>
        <authorList>
            <person name="Giroux E."/>
            <person name="Bilodeau G."/>
        </authorList>
    </citation>
    <scope>NUCLEOTIDE SEQUENCE [LARGE SCALE GENOMIC DNA]</scope>
    <source>
        <strain evidence="16 17">CBS 203.66</strain>
    </source>
</reference>
<comment type="similarity">
    <text evidence="3 14">Belongs to the very long-chain fatty acids dehydratase HACD family.</text>
</comment>
<comment type="pathway">
    <text evidence="2 14">Lipid metabolism; fatty acid biosynthesis.</text>
</comment>
<keyword evidence="6 14" id="KW-0812">Transmembrane</keyword>
<evidence type="ECO:0000256" key="13">
    <source>
        <dbReference type="ARBA" id="ARBA00036671"/>
    </source>
</evidence>
<dbReference type="PANTHER" id="PTHR11035">
    <property type="entry name" value="VERY-LONG-CHAIN (3R)-3-HYDROXYACYL-COA DEHYDRATASE"/>
    <property type="match status" value="1"/>
</dbReference>
<dbReference type="EMBL" id="QGMF01000067">
    <property type="protein sequence ID" value="TVY20179.1"/>
    <property type="molecule type" value="Genomic_DNA"/>
</dbReference>
<feature type="transmembrane region" description="Helical" evidence="14">
    <location>
        <begin position="204"/>
        <end position="226"/>
    </location>
</feature>
<keyword evidence="10 14" id="KW-0472">Membrane</keyword>
<evidence type="ECO:0000256" key="5">
    <source>
        <dbReference type="ARBA" id="ARBA00022516"/>
    </source>
</evidence>
<evidence type="ECO:0000256" key="9">
    <source>
        <dbReference type="ARBA" id="ARBA00023098"/>
    </source>
</evidence>